<dbReference type="Proteomes" id="UP000789860">
    <property type="component" value="Unassembled WGS sequence"/>
</dbReference>
<reference evidence="1" key="1">
    <citation type="submission" date="2021-06" db="EMBL/GenBank/DDBJ databases">
        <authorList>
            <person name="Kallberg Y."/>
            <person name="Tangrot J."/>
            <person name="Rosling A."/>
        </authorList>
    </citation>
    <scope>NUCLEOTIDE SEQUENCE</scope>
    <source>
        <strain evidence="1">AU212A</strain>
    </source>
</reference>
<dbReference type="EMBL" id="CAJVPM010002827">
    <property type="protein sequence ID" value="CAG8493306.1"/>
    <property type="molecule type" value="Genomic_DNA"/>
</dbReference>
<evidence type="ECO:0000313" key="2">
    <source>
        <dbReference type="Proteomes" id="UP000789860"/>
    </source>
</evidence>
<organism evidence="1 2">
    <name type="scientific">Scutellospora calospora</name>
    <dbReference type="NCBI Taxonomy" id="85575"/>
    <lineage>
        <taxon>Eukaryota</taxon>
        <taxon>Fungi</taxon>
        <taxon>Fungi incertae sedis</taxon>
        <taxon>Mucoromycota</taxon>
        <taxon>Glomeromycotina</taxon>
        <taxon>Glomeromycetes</taxon>
        <taxon>Diversisporales</taxon>
        <taxon>Gigasporaceae</taxon>
        <taxon>Scutellospora</taxon>
    </lineage>
</organism>
<feature type="non-terminal residue" evidence="1">
    <location>
        <position position="244"/>
    </location>
</feature>
<evidence type="ECO:0000313" key="1">
    <source>
        <dbReference type="EMBL" id="CAG8493306.1"/>
    </source>
</evidence>
<accession>A0ACA9KTX0</accession>
<protein>
    <submittedName>
        <fullName evidence="1">5350_t:CDS:1</fullName>
    </submittedName>
</protein>
<comment type="caution">
    <text evidence="1">The sequence shown here is derived from an EMBL/GenBank/DDBJ whole genome shotgun (WGS) entry which is preliminary data.</text>
</comment>
<keyword evidence="2" id="KW-1185">Reference proteome</keyword>
<proteinExistence type="predicted"/>
<name>A0ACA9KTX0_9GLOM</name>
<sequence length="244" mass="28647">MISSFRLLTLRVLDNFKPRKRFFSLNVPVASVNSDLFPFLIMIKQIYDEHKTEIKQIYDEHKTEMKKLEKIIQKSDEYKEEMIQKLGAKDEEMIQELNAKDIEHKEELLKLLVKQKDDEAELVARSTELFKLRGICNIRSALDFIQSGDPLGSRGTDDYLVENLNFKDLRFKKCLEETCEMNNVNVEAVKKCIGGLYHNSSKELDGYGKIVIYAKDWAVNEIIALGLIFKYFRVPFEYWNENEQ</sequence>
<gene>
    <name evidence="1" type="ORF">SCALOS_LOCUS2920</name>
</gene>